<dbReference type="InterPro" id="IPR002104">
    <property type="entry name" value="Integrase_catalytic"/>
</dbReference>
<comment type="similarity">
    <text evidence="1">Belongs to the 'phage' integrase family.</text>
</comment>
<dbReference type="SUPFAM" id="SSF56349">
    <property type="entry name" value="DNA breaking-rejoining enzymes"/>
    <property type="match status" value="1"/>
</dbReference>
<feature type="domain" description="Tyr recombinase" evidence="5">
    <location>
        <begin position="247"/>
        <end position="402"/>
    </location>
</feature>
<protein>
    <submittedName>
        <fullName evidence="7">Integrase family protein</fullName>
    </submittedName>
</protein>
<dbReference type="Gene3D" id="1.10.443.10">
    <property type="entry name" value="Intergrase catalytic core"/>
    <property type="match status" value="1"/>
</dbReference>
<name>A0ABS8IVZ7_9BURK</name>
<dbReference type="Gene3D" id="1.10.150.130">
    <property type="match status" value="1"/>
</dbReference>
<comment type="caution">
    <text evidence="7">The sequence shown here is derived from an EMBL/GenBank/DDBJ whole genome shotgun (WGS) entry which is preliminary data.</text>
</comment>
<keyword evidence="2" id="KW-0229">DNA integration</keyword>
<evidence type="ECO:0000256" key="3">
    <source>
        <dbReference type="ARBA" id="ARBA00023125"/>
    </source>
</evidence>
<proteinExistence type="inferred from homology"/>
<dbReference type="Gene3D" id="3.30.160.390">
    <property type="entry name" value="Integrase, DNA-binding domain"/>
    <property type="match status" value="1"/>
</dbReference>
<dbReference type="Pfam" id="PF13356">
    <property type="entry name" value="Arm-DNA-bind_3"/>
    <property type="match status" value="1"/>
</dbReference>
<evidence type="ECO:0000256" key="4">
    <source>
        <dbReference type="ARBA" id="ARBA00023172"/>
    </source>
</evidence>
<keyword evidence="3" id="KW-0238">DNA-binding</keyword>
<dbReference type="PANTHER" id="PTHR30629:SF2">
    <property type="entry name" value="PROPHAGE INTEGRASE INTS-RELATED"/>
    <property type="match status" value="1"/>
</dbReference>
<dbReference type="InterPro" id="IPR010998">
    <property type="entry name" value="Integrase_recombinase_N"/>
</dbReference>
<dbReference type="Proteomes" id="UP001198701">
    <property type="component" value="Unassembled WGS sequence"/>
</dbReference>
<dbReference type="EMBL" id="JAJHPV010000013">
    <property type="protein sequence ID" value="MCC6071425.1"/>
    <property type="molecule type" value="Genomic_DNA"/>
</dbReference>
<dbReference type="InterPro" id="IPR011010">
    <property type="entry name" value="DNA_brk_join_enz"/>
</dbReference>
<reference evidence="7 8" key="1">
    <citation type="submission" date="2021-11" db="EMBL/GenBank/DDBJ databases">
        <authorList>
            <person name="Huq M.A."/>
        </authorList>
    </citation>
    <scope>NUCLEOTIDE SEQUENCE [LARGE SCALE GENOMIC DNA]</scope>
    <source>
        <strain evidence="7 8">MAHUQ-52</strain>
    </source>
</reference>
<evidence type="ECO:0000313" key="7">
    <source>
        <dbReference type="EMBL" id="MCC6071425.1"/>
    </source>
</evidence>
<feature type="domain" description="Integrase DNA-binding" evidence="6">
    <location>
        <begin position="18"/>
        <end position="87"/>
    </location>
</feature>
<accession>A0ABS8IVZ7</accession>
<evidence type="ECO:0000259" key="5">
    <source>
        <dbReference type="Pfam" id="PF00589"/>
    </source>
</evidence>
<dbReference type="InterPro" id="IPR050808">
    <property type="entry name" value="Phage_Integrase"/>
</dbReference>
<dbReference type="InterPro" id="IPR013762">
    <property type="entry name" value="Integrase-like_cat_sf"/>
</dbReference>
<organism evidence="7 8">
    <name type="scientific">Massilia agrisoli</name>
    <dbReference type="NCBI Taxonomy" id="2892444"/>
    <lineage>
        <taxon>Bacteria</taxon>
        <taxon>Pseudomonadati</taxon>
        <taxon>Pseudomonadota</taxon>
        <taxon>Betaproteobacteria</taxon>
        <taxon>Burkholderiales</taxon>
        <taxon>Oxalobacteraceae</taxon>
        <taxon>Telluria group</taxon>
        <taxon>Massilia</taxon>
    </lineage>
</organism>
<dbReference type="Pfam" id="PF00589">
    <property type="entry name" value="Phage_integrase"/>
    <property type="match status" value="1"/>
</dbReference>
<evidence type="ECO:0000256" key="1">
    <source>
        <dbReference type="ARBA" id="ARBA00008857"/>
    </source>
</evidence>
<sequence length="426" mass="47960">MPFDARAAKLLEPGRHFTIPECPGLRFQSSTTGRAWIYRYRNADGAMRQVKIGAWPAVSYNGAVVEWERLRDARGAGRDPATEKRAARRAVVAEEAARKQVTARSLTVRSLCELYLQGHIERNRKAKGAAEVRRLFDTMLGDLAEVDPTTLTRAQAFDLLQSHAETPVVASNLRRELGAAWDYGLDAGRLGDNTPNWWRLVMRGKLRSRGRTRQGEQVGTNKRVLSTSELAMLIPWLPNFSRTVEDALTLYLWTGARGGEIMPIHATEVTDESDGLWWTIPKAKTKNGWRDEATDIRVPLVGRAERIVRRRLAVCEGGYLFASRGKVPYVEQKTIGVAVWTSMPYSATRPEQIRPRLPVQHWAPHDLRRTVRTQLAALGCAEDVAEAVIGHMPSGGVGTYNLHRYDKERREWLTKLDAHLEQLALV</sequence>
<keyword evidence="8" id="KW-1185">Reference proteome</keyword>
<dbReference type="PANTHER" id="PTHR30629">
    <property type="entry name" value="PROPHAGE INTEGRASE"/>
    <property type="match status" value="1"/>
</dbReference>
<evidence type="ECO:0000313" key="8">
    <source>
        <dbReference type="Proteomes" id="UP001198701"/>
    </source>
</evidence>
<dbReference type="RefSeq" id="WP_229432337.1">
    <property type="nucleotide sequence ID" value="NZ_JAJHPV010000013.1"/>
</dbReference>
<gene>
    <name evidence="7" type="ORF">LMJ30_10695</name>
</gene>
<keyword evidence="4" id="KW-0233">DNA recombination</keyword>
<evidence type="ECO:0000259" key="6">
    <source>
        <dbReference type="Pfam" id="PF13356"/>
    </source>
</evidence>
<dbReference type="InterPro" id="IPR038488">
    <property type="entry name" value="Integrase_DNA-bd_sf"/>
</dbReference>
<evidence type="ECO:0000256" key="2">
    <source>
        <dbReference type="ARBA" id="ARBA00022908"/>
    </source>
</evidence>
<dbReference type="InterPro" id="IPR025166">
    <property type="entry name" value="Integrase_DNA_bind_dom"/>
</dbReference>